<proteinExistence type="predicted"/>
<sequence length="59" mass="6251">MSQQCPLIKIVRPRTTVNLAAGRYLIRRCGVGVGWEGLLPAAGTRGVLDTAPSMLMTPG</sequence>
<accession>A0A5B7IYR7</accession>
<protein>
    <submittedName>
        <fullName evidence="1">Uncharacterized protein</fullName>
    </submittedName>
</protein>
<dbReference type="EMBL" id="VSRR010072630">
    <property type="protein sequence ID" value="MPC86836.1"/>
    <property type="molecule type" value="Genomic_DNA"/>
</dbReference>
<name>A0A5B7IYR7_PORTR</name>
<organism evidence="1 2">
    <name type="scientific">Portunus trituberculatus</name>
    <name type="common">Swimming crab</name>
    <name type="synonym">Neptunus trituberculatus</name>
    <dbReference type="NCBI Taxonomy" id="210409"/>
    <lineage>
        <taxon>Eukaryota</taxon>
        <taxon>Metazoa</taxon>
        <taxon>Ecdysozoa</taxon>
        <taxon>Arthropoda</taxon>
        <taxon>Crustacea</taxon>
        <taxon>Multicrustacea</taxon>
        <taxon>Malacostraca</taxon>
        <taxon>Eumalacostraca</taxon>
        <taxon>Eucarida</taxon>
        <taxon>Decapoda</taxon>
        <taxon>Pleocyemata</taxon>
        <taxon>Brachyura</taxon>
        <taxon>Eubrachyura</taxon>
        <taxon>Portunoidea</taxon>
        <taxon>Portunidae</taxon>
        <taxon>Portuninae</taxon>
        <taxon>Portunus</taxon>
    </lineage>
</organism>
<comment type="caution">
    <text evidence="1">The sequence shown here is derived from an EMBL/GenBank/DDBJ whole genome shotgun (WGS) entry which is preliminary data.</text>
</comment>
<dbReference type="AlphaFoldDB" id="A0A5B7IYR7"/>
<gene>
    <name evidence="1" type="ORF">E2C01_081672</name>
</gene>
<reference evidence="1 2" key="1">
    <citation type="submission" date="2019-05" db="EMBL/GenBank/DDBJ databases">
        <title>Another draft genome of Portunus trituberculatus and its Hox gene families provides insights of decapod evolution.</title>
        <authorList>
            <person name="Jeong J.-H."/>
            <person name="Song I."/>
            <person name="Kim S."/>
            <person name="Choi T."/>
            <person name="Kim D."/>
            <person name="Ryu S."/>
            <person name="Kim W."/>
        </authorList>
    </citation>
    <scope>NUCLEOTIDE SEQUENCE [LARGE SCALE GENOMIC DNA]</scope>
    <source>
        <tissue evidence="1">Muscle</tissue>
    </source>
</reference>
<evidence type="ECO:0000313" key="2">
    <source>
        <dbReference type="Proteomes" id="UP000324222"/>
    </source>
</evidence>
<evidence type="ECO:0000313" key="1">
    <source>
        <dbReference type="EMBL" id="MPC86836.1"/>
    </source>
</evidence>
<keyword evidence="2" id="KW-1185">Reference proteome</keyword>
<dbReference type="Proteomes" id="UP000324222">
    <property type="component" value="Unassembled WGS sequence"/>
</dbReference>